<evidence type="ECO:0000256" key="11">
    <source>
        <dbReference type="ARBA" id="ARBA00039659"/>
    </source>
</evidence>
<comment type="subunit">
    <text evidence="10">Interacts with RPS7.</text>
</comment>
<comment type="function">
    <text evidence="17">Has deubiquitinating activity towards 'Lys-48'- and 'Lys-63'-linked polyubiquitin chains. Deubiquitinates 'Lys-48'-linked polyubiquitination of RPS7 leading to its stabilization. Exhibits palmitoyl protein thioesterase (S-depalmitoylation) activity towards synthetic substrates 4-methylumbelliferyl-6-S-palmitoyl-beta-D-glucopyranoside and S-depalmitoylation probe 5 (DPP-5).</text>
</comment>
<dbReference type="AlphaFoldDB" id="A0A2Y9DKP8"/>
<keyword evidence="8" id="KW-0833">Ubl conjugation pathway</keyword>
<organism evidence="20 21">
    <name type="scientific">Trichechus manatus latirostris</name>
    <name type="common">Florida manatee</name>
    <dbReference type="NCBI Taxonomy" id="127582"/>
    <lineage>
        <taxon>Eukaryota</taxon>
        <taxon>Metazoa</taxon>
        <taxon>Chordata</taxon>
        <taxon>Craniata</taxon>
        <taxon>Vertebrata</taxon>
        <taxon>Euteleostomi</taxon>
        <taxon>Mammalia</taxon>
        <taxon>Eutheria</taxon>
        <taxon>Afrotheria</taxon>
        <taxon>Sirenia</taxon>
        <taxon>Trichechidae</taxon>
        <taxon>Trichechus</taxon>
    </lineage>
</organism>
<dbReference type="GeneID" id="101350964"/>
<dbReference type="Proteomes" id="UP000248480">
    <property type="component" value="Unplaced"/>
</dbReference>
<evidence type="ECO:0000259" key="19">
    <source>
        <dbReference type="PROSITE" id="PS51858"/>
    </source>
</evidence>
<gene>
    <name evidence="21" type="primary">DESI2</name>
</gene>
<dbReference type="GO" id="GO:0005737">
    <property type="term" value="C:cytoplasm"/>
    <property type="evidence" value="ECO:0007669"/>
    <property type="project" value="UniProtKB-SubCell"/>
</dbReference>
<evidence type="ECO:0000256" key="2">
    <source>
        <dbReference type="ARBA" id="ARBA00004496"/>
    </source>
</evidence>
<dbReference type="EC" id="3.4.19.12" evidence="5"/>
<evidence type="ECO:0000256" key="13">
    <source>
        <dbReference type="ARBA" id="ARBA00041968"/>
    </source>
</evidence>
<dbReference type="STRING" id="127582.A0A2Y9DKP8"/>
<keyword evidence="6" id="KW-0963">Cytoplasm</keyword>
<reference evidence="21" key="1">
    <citation type="submission" date="2025-08" db="UniProtKB">
        <authorList>
            <consortium name="RefSeq"/>
        </authorList>
    </citation>
    <scope>IDENTIFICATION</scope>
</reference>
<name>A0A2Y9DKP8_TRIMA</name>
<comment type="catalytic activity">
    <reaction evidence="18">
        <text>S-hexadecanoyl-L-cysteinyl-[protein] + H2O = L-cysteinyl-[protein] + hexadecanoate + H(+)</text>
        <dbReference type="Rhea" id="RHEA:19233"/>
        <dbReference type="Rhea" id="RHEA-COMP:10131"/>
        <dbReference type="Rhea" id="RHEA-COMP:11032"/>
        <dbReference type="ChEBI" id="CHEBI:7896"/>
        <dbReference type="ChEBI" id="CHEBI:15377"/>
        <dbReference type="ChEBI" id="CHEBI:15378"/>
        <dbReference type="ChEBI" id="CHEBI:29950"/>
        <dbReference type="ChEBI" id="CHEBI:74151"/>
        <dbReference type="EC" id="3.1.2.22"/>
    </reaction>
    <physiologicalReaction direction="left-to-right" evidence="18">
        <dbReference type="Rhea" id="RHEA:19234"/>
    </physiologicalReaction>
</comment>
<dbReference type="Gene3D" id="3.90.1720.30">
    <property type="entry name" value="PPPDE domains"/>
    <property type="match status" value="1"/>
</dbReference>
<dbReference type="InterPro" id="IPR042266">
    <property type="entry name" value="PPPDE_sf"/>
</dbReference>
<keyword evidence="20" id="KW-1185">Reference proteome</keyword>
<evidence type="ECO:0000313" key="20">
    <source>
        <dbReference type="Proteomes" id="UP000248480"/>
    </source>
</evidence>
<accession>A0A2Y9DKP8</accession>
<evidence type="ECO:0000256" key="15">
    <source>
        <dbReference type="ARBA" id="ARBA00044546"/>
    </source>
</evidence>
<comment type="subcellular location">
    <subcellularLocation>
        <location evidence="2">Cytoplasm</location>
    </subcellularLocation>
</comment>
<dbReference type="PANTHER" id="PTHR12378:SF6">
    <property type="entry name" value="DEUBIQUITINASE DESI2"/>
    <property type="match status" value="1"/>
</dbReference>
<dbReference type="PROSITE" id="PS51858">
    <property type="entry name" value="PPPDE"/>
    <property type="match status" value="1"/>
</dbReference>
<comment type="catalytic activity">
    <reaction evidence="1">
        <text>Thiol-dependent hydrolysis of ester, thioester, amide, peptide and isopeptide bonds formed by the C-terminal Gly of ubiquitin (a 76-residue protein attached to proteins as an intracellular targeting signal).</text>
        <dbReference type="EC" id="3.4.19.12"/>
    </reaction>
</comment>
<evidence type="ECO:0000256" key="18">
    <source>
        <dbReference type="ARBA" id="ARBA00047409"/>
    </source>
</evidence>
<keyword evidence="7" id="KW-0645">Protease</keyword>
<evidence type="ECO:0000256" key="10">
    <source>
        <dbReference type="ARBA" id="ARBA00038841"/>
    </source>
</evidence>
<dbReference type="CTD" id="51029"/>
<evidence type="ECO:0000256" key="16">
    <source>
        <dbReference type="ARBA" id="ARBA00044565"/>
    </source>
</evidence>
<keyword evidence="9" id="KW-0378">Hydrolase</keyword>
<dbReference type="InterPro" id="IPR008580">
    <property type="entry name" value="PPPDE_dom"/>
</dbReference>
<evidence type="ECO:0000256" key="6">
    <source>
        <dbReference type="ARBA" id="ARBA00022490"/>
    </source>
</evidence>
<protein>
    <recommendedName>
        <fullName evidence="11">Deubiquitinase DESI2</fullName>
        <ecNumber evidence="4">3.1.2.22</ecNumber>
        <ecNumber evidence="5">3.4.19.12</ecNumber>
    </recommendedName>
    <alternativeName>
        <fullName evidence="14">Desumoylating isopeptidase 2</fullName>
    </alternativeName>
    <alternativeName>
        <fullName evidence="13">PPPDE peptidase domain-containing protein 1</fullName>
    </alternativeName>
    <alternativeName>
        <fullName evidence="15">Palmitoyl protein thioesterase DESI2</fullName>
    </alternativeName>
    <alternativeName>
        <fullName evidence="12">Protein FAM152A</fullName>
    </alternativeName>
    <alternativeName>
        <fullName evidence="16">S-depalmitoylase DESI2</fullName>
    </alternativeName>
</protein>
<evidence type="ECO:0000256" key="4">
    <source>
        <dbReference type="ARBA" id="ARBA00012423"/>
    </source>
</evidence>
<evidence type="ECO:0000256" key="14">
    <source>
        <dbReference type="ARBA" id="ARBA00042117"/>
    </source>
</evidence>
<dbReference type="GO" id="GO:0004843">
    <property type="term" value="F:cysteine-type deubiquitinase activity"/>
    <property type="evidence" value="ECO:0007669"/>
    <property type="project" value="UniProtKB-EC"/>
</dbReference>
<dbReference type="RefSeq" id="XP_004375999.2">
    <property type="nucleotide sequence ID" value="XM_004375942.2"/>
</dbReference>
<evidence type="ECO:0000256" key="8">
    <source>
        <dbReference type="ARBA" id="ARBA00022786"/>
    </source>
</evidence>
<evidence type="ECO:0000256" key="9">
    <source>
        <dbReference type="ARBA" id="ARBA00022801"/>
    </source>
</evidence>
<proteinExistence type="inferred from homology"/>
<dbReference type="InParanoid" id="A0A2Y9DKP8"/>
<dbReference type="Pfam" id="PF05903">
    <property type="entry name" value="Peptidase_C97"/>
    <property type="match status" value="1"/>
</dbReference>
<comment type="similarity">
    <text evidence="3">Belongs to the DeSI family.</text>
</comment>
<evidence type="ECO:0000256" key="17">
    <source>
        <dbReference type="ARBA" id="ARBA00045915"/>
    </source>
</evidence>
<dbReference type="KEGG" id="tmu:101350964"/>
<feature type="domain" description="PPPDE" evidence="19">
    <location>
        <begin position="172"/>
        <end position="237"/>
    </location>
</feature>
<dbReference type="GO" id="GO:0008474">
    <property type="term" value="F:palmitoyl-(protein) hydrolase activity"/>
    <property type="evidence" value="ECO:0007669"/>
    <property type="project" value="UniProtKB-EC"/>
</dbReference>
<evidence type="ECO:0000256" key="7">
    <source>
        <dbReference type="ARBA" id="ARBA00022670"/>
    </source>
</evidence>
<evidence type="ECO:0000256" key="1">
    <source>
        <dbReference type="ARBA" id="ARBA00000707"/>
    </source>
</evidence>
<sequence length="237" mass="24754">MDLAAGPKPRILGGGVSRRGLAWQDRAPAQHTGNWWRGSEATAILGPEAAAETQSAGGLSPALARPRPRGAGCTPLARAPPFPRVCCLGEVPELERAATGPAPSAQRILLAALRSGPAVRCFCFGCRGRGCTLSAGLRPPEAPAGLGAASGPAETELEDEAAAAGRRMGANQLVVLNVYDMYWMNEYTSSIGIGVFHSGIEVYGREFAYGGHPYPFSGIFEISPGNASELGETFKFK</sequence>
<dbReference type="PANTHER" id="PTHR12378">
    <property type="entry name" value="DESUMOYLATING ISOPEPTIDASE"/>
    <property type="match status" value="1"/>
</dbReference>
<dbReference type="GO" id="GO:0006508">
    <property type="term" value="P:proteolysis"/>
    <property type="evidence" value="ECO:0007669"/>
    <property type="project" value="UniProtKB-KW"/>
</dbReference>
<dbReference type="GO" id="GO:0016579">
    <property type="term" value="P:protein deubiquitination"/>
    <property type="evidence" value="ECO:0007669"/>
    <property type="project" value="TreeGrafter"/>
</dbReference>
<evidence type="ECO:0000256" key="5">
    <source>
        <dbReference type="ARBA" id="ARBA00012759"/>
    </source>
</evidence>
<evidence type="ECO:0000256" key="3">
    <source>
        <dbReference type="ARBA" id="ARBA00008140"/>
    </source>
</evidence>
<dbReference type="EC" id="3.1.2.22" evidence="4"/>
<evidence type="ECO:0000256" key="12">
    <source>
        <dbReference type="ARBA" id="ARBA00041758"/>
    </source>
</evidence>
<evidence type="ECO:0000313" key="21">
    <source>
        <dbReference type="RefSeq" id="XP_004375999.2"/>
    </source>
</evidence>